<reference evidence="4" key="1">
    <citation type="submission" date="2014-03" db="EMBL/GenBank/DDBJ databases">
        <title>The Genome Sequence of Puccinia striiformis f. sp. tritici PST-78.</title>
        <authorList>
            <consortium name="The Broad Institute Genome Sequencing Platform"/>
            <person name="Cuomo C."/>
            <person name="Hulbert S."/>
            <person name="Chen X."/>
            <person name="Walker B."/>
            <person name="Young S.K."/>
            <person name="Zeng Q."/>
            <person name="Gargeya S."/>
            <person name="Fitzgerald M."/>
            <person name="Haas B."/>
            <person name="Abouelleil A."/>
            <person name="Alvarado L."/>
            <person name="Arachchi H.M."/>
            <person name="Berlin A.M."/>
            <person name="Chapman S.B."/>
            <person name="Goldberg J."/>
            <person name="Griggs A."/>
            <person name="Gujja S."/>
            <person name="Hansen M."/>
            <person name="Howarth C."/>
            <person name="Imamovic A."/>
            <person name="Larimer J."/>
            <person name="McCowan C."/>
            <person name="Montmayeur A."/>
            <person name="Murphy C."/>
            <person name="Neiman D."/>
            <person name="Pearson M."/>
            <person name="Priest M."/>
            <person name="Roberts A."/>
            <person name="Saif S."/>
            <person name="Shea T."/>
            <person name="Sisk P."/>
            <person name="Sykes S."/>
            <person name="Wortman J."/>
            <person name="Nusbaum C."/>
            <person name="Birren B."/>
        </authorList>
    </citation>
    <scope>NUCLEOTIDE SEQUENCE [LARGE SCALE GENOMIC DNA]</scope>
    <source>
        <strain evidence="4">race PST-78</strain>
    </source>
</reference>
<sequence>MTLHSRSNRCTVGSSKTVAVDLFDSIDYCQDELGIMTLVQRSYLHKHPTLWLEKKVNEGDHLDDDPTGSPSIEQFQNNSVPHTLERNLSVVLRIWDTTVKCSTYNAAHLTEAAQWLIEVEMIQAHRDTWHSVLFIMLHDRAKESLPNPAGFVQTLANKVKPHRNQQAISLEGRECPSPGPKGQTHAKTHSLLYDEGTTFVMKLNTPPAKKLDKIMVPEERHGFLMSFRDIQNTAVDKNSCLPTQNLAFTSATSERSSGGGQSGSGKKTKGDTSNRICYNCNQPGHLSTAFTEPKIDKQLWYKTKCAAFGSNSVPLNSRSINDLESLSLTGVSPLSTCACNAKPVNTCENLSKRDPFEASKTAIAICNTGTCPVGSPDRSM</sequence>
<comment type="caution">
    <text evidence="3">The sequence shown here is derived from an EMBL/GenBank/DDBJ whole genome shotgun (WGS) entry which is preliminary data.</text>
</comment>
<keyword evidence="4" id="KW-1185">Reference proteome</keyword>
<name>A0A0L0VNL1_9BASI</name>
<organism evidence="3 4">
    <name type="scientific">Puccinia striiformis f. sp. tritici PST-78</name>
    <dbReference type="NCBI Taxonomy" id="1165861"/>
    <lineage>
        <taxon>Eukaryota</taxon>
        <taxon>Fungi</taxon>
        <taxon>Dikarya</taxon>
        <taxon>Basidiomycota</taxon>
        <taxon>Pucciniomycotina</taxon>
        <taxon>Pucciniomycetes</taxon>
        <taxon>Pucciniales</taxon>
        <taxon>Pucciniaceae</taxon>
        <taxon>Puccinia</taxon>
    </lineage>
</organism>
<dbReference type="GO" id="GO:0008270">
    <property type="term" value="F:zinc ion binding"/>
    <property type="evidence" value="ECO:0007669"/>
    <property type="project" value="InterPro"/>
</dbReference>
<evidence type="ECO:0000313" key="4">
    <source>
        <dbReference type="Proteomes" id="UP000054564"/>
    </source>
</evidence>
<gene>
    <name evidence="3" type="ORF">PSTG_05999</name>
</gene>
<dbReference type="AlphaFoldDB" id="A0A0L0VNL1"/>
<feature type="domain" description="CCHC-type" evidence="2">
    <location>
        <begin position="276"/>
        <end position="287"/>
    </location>
</feature>
<proteinExistence type="predicted"/>
<dbReference type="GO" id="GO:0003676">
    <property type="term" value="F:nucleic acid binding"/>
    <property type="evidence" value="ECO:0007669"/>
    <property type="project" value="InterPro"/>
</dbReference>
<evidence type="ECO:0000256" key="1">
    <source>
        <dbReference type="SAM" id="MobiDB-lite"/>
    </source>
</evidence>
<dbReference type="Pfam" id="PF00098">
    <property type="entry name" value="zf-CCHC"/>
    <property type="match status" value="1"/>
</dbReference>
<evidence type="ECO:0000313" key="3">
    <source>
        <dbReference type="EMBL" id="KNF00864.1"/>
    </source>
</evidence>
<dbReference type="InterPro" id="IPR001878">
    <property type="entry name" value="Znf_CCHC"/>
</dbReference>
<evidence type="ECO:0000259" key="2">
    <source>
        <dbReference type="Pfam" id="PF00098"/>
    </source>
</evidence>
<dbReference type="Proteomes" id="UP000054564">
    <property type="component" value="Unassembled WGS sequence"/>
</dbReference>
<dbReference type="EMBL" id="AJIL01000034">
    <property type="protein sequence ID" value="KNF00864.1"/>
    <property type="molecule type" value="Genomic_DNA"/>
</dbReference>
<feature type="region of interest" description="Disordered" evidence="1">
    <location>
        <begin position="250"/>
        <end position="271"/>
    </location>
</feature>
<protein>
    <recommendedName>
        <fullName evidence="2">CCHC-type domain-containing protein</fullName>
    </recommendedName>
</protein>
<accession>A0A0L0VNL1</accession>